<proteinExistence type="predicted"/>
<dbReference type="FunFam" id="3.30.160.60:FF:000733">
    <property type="entry name" value="Zinc finger protein 236 variant"/>
    <property type="match status" value="1"/>
</dbReference>
<dbReference type="GO" id="GO:0000978">
    <property type="term" value="F:RNA polymerase II cis-regulatory region sequence-specific DNA binding"/>
    <property type="evidence" value="ECO:0007669"/>
    <property type="project" value="TreeGrafter"/>
</dbReference>
<dbReference type="GO" id="GO:0000981">
    <property type="term" value="F:DNA-binding transcription factor activity, RNA polymerase II-specific"/>
    <property type="evidence" value="ECO:0007669"/>
    <property type="project" value="TreeGrafter"/>
</dbReference>
<evidence type="ECO:0000256" key="8">
    <source>
        <dbReference type="ARBA" id="ARBA00023163"/>
    </source>
</evidence>
<keyword evidence="5" id="KW-0862">Zinc</keyword>
<keyword evidence="4 10" id="KW-0863">Zinc-finger</keyword>
<dbReference type="FunFam" id="3.30.160.60:FF:002716">
    <property type="entry name" value="Zinc finger protein 212"/>
    <property type="match status" value="1"/>
</dbReference>
<feature type="domain" description="C2H2-type" evidence="11">
    <location>
        <begin position="277"/>
        <end position="304"/>
    </location>
</feature>
<feature type="domain" description="C2H2-type" evidence="11">
    <location>
        <begin position="193"/>
        <end position="220"/>
    </location>
</feature>
<dbReference type="Gene3D" id="3.30.160.60">
    <property type="entry name" value="Classic Zinc Finger"/>
    <property type="match status" value="5"/>
</dbReference>
<dbReference type="PROSITE" id="PS00028">
    <property type="entry name" value="ZINC_FINGER_C2H2_1"/>
    <property type="match status" value="5"/>
</dbReference>
<dbReference type="GO" id="GO:0008270">
    <property type="term" value="F:zinc ion binding"/>
    <property type="evidence" value="ECO:0007669"/>
    <property type="project" value="UniProtKB-KW"/>
</dbReference>
<organism evidence="12 13">
    <name type="scientific">Acrobeloides nanus</name>
    <dbReference type="NCBI Taxonomy" id="290746"/>
    <lineage>
        <taxon>Eukaryota</taxon>
        <taxon>Metazoa</taxon>
        <taxon>Ecdysozoa</taxon>
        <taxon>Nematoda</taxon>
        <taxon>Chromadorea</taxon>
        <taxon>Rhabditida</taxon>
        <taxon>Tylenchina</taxon>
        <taxon>Cephalobomorpha</taxon>
        <taxon>Cephaloboidea</taxon>
        <taxon>Cephalobidae</taxon>
        <taxon>Acrobeloides</taxon>
    </lineage>
</organism>
<dbReference type="PROSITE" id="PS50157">
    <property type="entry name" value="ZINC_FINGER_C2H2_2"/>
    <property type="match status" value="5"/>
</dbReference>
<evidence type="ECO:0000259" key="11">
    <source>
        <dbReference type="PROSITE" id="PS50157"/>
    </source>
</evidence>
<evidence type="ECO:0000256" key="3">
    <source>
        <dbReference type="ARBA" id="ARBA00022737"/>
    </source>
</evidence>
<evidence type="ECO:0000256" key="10">
    <source>
        <dbReference type="PROSITE-ProRule" id="PRU00042"/>
    </source>
</evidence>
<keyword evidence="12" id="KW-1185">Reference proteome</keyword>
<dbReference type="FunFam" id="3.30.160.60:FF:000325">
    <property type="entry name" value="ZFP90 zinc finger protein"/>
    <property type="match status" value="1"/>
</dbReference>
<dbReference type="SUPFAM" id="SSF57667">
    <property type="entry name" value="beta-beta-alpha zinc fingers"/>
    <property type="match status" value="3"/>
</dbReference>
<dbReference type="SMART" id="SM00355">
    <property type="entry name" value="ZnF_C2H2"/>
    <property type="match status" value="5"/>
</dbReference>
<dbReference type="Pfam" id="PF00096">
    <property type="entry name" value="zf-C2H2"/>
    <property type="match status" value="5"/>
</dbReference>
<feature type="domain" description="C2H2-type" evidence="11">
    <location>
        <begin position="249"/>
        <end position="276"/>
    </location>
</feature>
<keyword evidence="9" id="KW-0539">Nucleus</keyword>
<comment type="subcellular location">
    <subcellularLocation>
        <location evidence="1">Nucleus</location>
    </subcellularLocation>
</comment>
<dbReference type="PANTHER" id="PTHR23235">
    <property type="entry name" value="KRUEPPEL-LIKE TRANSCRIPTION FACTOR"/>
    <property type="match status" value="1"/>
</dbReference>
<feature type="domain" description="C2H2-type" evidence="11">
    <location>
        <begin position="165"/>
        <end position="192"/>
    </location>
</feature>
<keyword evidence="6" id="KW-0805">Transcription regulation</keyword>
<keyword evidence="2" id="KW-0479">Metal-binding</keyword>
<evidence type="ECO:0000256" key="9">
    <source>
        <dbReference type="ARBA" id="ARBA00023242"/>
    </source>
</evidence>
<evidence type="ECO:0000256" key="2">
    <source>
        <dbReference type="ARBA" id="ARBA00022723"/>
    </source>
</evidence>
<sequence>MAGYPQVSASAFFTDHTVSDSSAFSSALISSRMFTADEQLSTNPAIFYNPTHGVGSCSSSEVSSLRFSSTSGHLNHHRYEMTTDCLFDPTWMPTAADALMYQNFSHHQSLPTNPAAASLFDSMSMKSLIPAYSTTVSLPYGTTESKPARSSIPTNHTSSSALKMFRCVTCGKEYCRKSTLKAHMKHHIGDRPFSCQVCGKTFSQAANLTAHKRVHTGEKPFSCSICLRPFSQSSSLVTHKRTHTGERPYPCQMCDKAFTDSSTLTKHLRTHTGQKPYSCPLCMMRFSQSGNLHRHMKTHRTSQRA</sequence>
<evidence type="ECO:0000256" key="6">
    <source>
        <dbReference type="ARBA" id="ARBA00023015"/>
    </source>
</evidence>
<keyword evidence="7" id="KW-0238">DNA-binding</keyword>
<evidence type="ECO:0000256" key="5">
    <source>
        <dbReference type="ARBA" id="ARBA00022833"/>
    </source>
</evidence>
<accession>A0A914BZZ2</accession>
<dbReference type="GO" id="GO:0005634">
    <property type="term" value="C:nucleus"/>
    <property type="evidence" value="ECO:0007669"/>
    <property type="project" value="UniProtKB-SubCell"/>
</dbReference>
<evidence type="ECO:0000256" key="4">
    <source>
        <dbReference type="ARBA" id="ARBA00022771"/>
    </source>
</evidence>
<evidence type="ECO:0000256" key="7">
    <source>
        <dbReference type="ARBA" id="ARBA00023125"/>
    </source>
</evidence>
<evidence type="ECO:0000313" key="12">
    <source>
        <dbReference type="Proteomes" id="UP000887540"/>
    </source>
</evidence>
<evidence type="ECO:0000313" key="13">
    <source>
        <dbReference type="WBParaSite" id="ACRNAN_Path_140.g487.t1"/>
    </source>
</evidence>
<protein>
    <submittedName>
        <fullName evidence="13">C2H2-type domain-containing protein</fullName>
    </submittedName>
</protein>
<name>A0A914BZZ2_9BILA</name>
<dbReference type="AlphaFoldDB" id="A0A914BZZ2"/>
<keyword evidence="3" id="KW-0677">Repeat</keyword>
<dbReference type="InterPro" id="IPR036236">
    <property type="entry name" value="Znf_C2H2_sf"/>
</dbReference>
<dbReference type="WBParaSite" id="ACRNAN_Path_140.g487.t1">
    <property type="protein sequence ID" value="ACRNAN_Path_140.g487.t1"/>
    <property type="gene ID" value="ACRNAN_Path_140.g487"/>
</dbReference>
<dbReference type="FunFam" id="3.30.160.60:FF:000787">
    <property type="entry name" value="Zinc finger protein 784"/>
    <property type="match status" value="1"/>
</dbReference>
<reference evidence="13" key="1">
    <citation type="submission" date="2022-11" db="UniProtKB">
        <authorList>
            <consortium name="WormBaseParasite"/>
        </authorList>
    </citation>
    <scope>IDENTIFICATION</scope>
</reference>
<dbReference type="InterPro" id="IPR013087">
    <property type="entry name" value="Znf_C2H2_type"/>
</dbReference>
<keyword evidence="8" id="KW-0804">Transcription</keyword>
<dbReference type="Proteomes" id="UP000887540">
    <property type="component" value="Unplaced"/>
</dbReference>
<feature type="domain" description="C2H2-type" evidence="11">
    <location>
        <begin position="221"/>
        <end position="248"/>
    </location>
</feature>
<dbReference type="PANTHER" id="PTHR23235:SF142">
    <property type="entry name" value="ZINC FINGER PROTEIN 384"/>
    <property type="match status" value="1"/>
</dbReference>
<evidence type="ECO:0000256" key="1">
    <source>
        <dbReference type="ARBA" id="ARBA00004123"/>
    </source>
</evidence>